<keyword evidence="2" id="KW-1185">Reference proteome</keyword>
<evidence type="ECO:0000313" key="1">
    <source>
        <dbReference type="EMBL" id="KAK7039440.1"/>
    </source>
</evidence>
<sequence length="462" mass="52695">MSRLSETLRARVSQLDTMICVQEQLIQKLKEDRIIAKRELNAAVDPIARLPLEISSEIFLQAQATSAQPYGTPDGFAVVRRNGLPMHFLTICNHWTRIALATPELWCNVYITTPCVKTVANVLPKWLDRARNRPLSIFLHCKGVFDHRVGDSIWAYGQRLKHLEINMDFLDDGEEVEDGDDISRFYDGFEEHEAIGMNLWRPFSPATVTLLPTLEKLVIATQSYGTNPALPLCYHDLADLLCVSPNLVECRFNRMETVYRRPAGRSEIALPNLRRLMFGEDSDHTVLRNSSSLPCLEVLSVSCRRIHPDDLVSFFKRCSPPLRELVLKASKKDVTDYLVLVPDLQSLELWYADGRVATDLFSELAYPSRFSSLIPHLHTLIVHIDLRSIYRTTQLFWEKLELALVSRRAQLKVMQIRFLPVHHVRAILQPTSSTLAAFKELAEDGMQIHITDILDNEAGARD</sequence>
<dbReference type="InterPro" id="IPR032675">
    <property type="entry name" value="LRR_dom_sf"/>
</dbReference>
<dbReference type="SUPFAM" id="SSF52047">
    <property type="entry name" value="RNI-like"/>
    <property type="match status" value="1"/>
</dbReference>
<evidence type="ECO:0008006" key="3">
    <source>
        <dbReference type="Google" id="ProtNLM"/>
    </source>
</evidence>
<reference evidence="1 2" key="1">
    <citation type="journal article" date="2024" name="J Genomics">
        <title>Draft genome sequencing and assembly of Favolaschia claudopus CIRM-BRFM 2984 isolated from oak limbs.</title>
        <authorList>
            <person name="Navarro D."/>
            <person name="Drula E."/>
            <person name="Chaduli D."/>
            <person name="Cazenave R."/>
            <person name="Ahrendt S."/>
            <person name="Wang J."/>
            <person name="Lipzen A."/>
            <person name="Daum C."/>
            <person name="Barry K."/>
            <person name="Grigoriev I.V."/>
            <person name="Favel A."/>
            <person name="Rosso M.N."/>
            <person name="Martin F."/>
        </authorList>
    </citation>
    <scope>NUCLEOTIDE SEQUENCE [LARGE SCALE GENOMIC DNA]</scope>
    <source>
        <strain evidence="1 2">CIRM-BRFM 2984</strain>
    </source>
</reference>
<dbReference type="AlphaFoldDB" id="A0AAW0CHB5"/>
<evidence type="ECO:0000313" key="2">
    <source>
        <dbReference type="Proteomes" id="UP001362999"/>
    </source>
</evidence>
<accession>A0AAW0CHB5</accession>
<gene>
    <name evidence="1" type="ORF">R3P38DRAFT_3261794</name>
</gene>
<dbReference type="EMBL" id="JAWWNJ010000016">
    <property type="protein sequence ID" value="KAK7039440.1"/>
    <property type="molecule type" value="Genomic_DNA"/>
</dbReference>
<dbReference type="Gene3D" id="3.80.10.10">
    <property type="entry name" value="Ribonuclease Inhibitor"/>
    <property type="match status" value="1"/>
</dbReference>
<comment type="caution">
    <text evidence="1">The sequence shown here is derived from an EMBL/GenBank/DDBJ whole genome shotgun (WGS) entry which is preliminary data.</text>
</comment>
<dbReference type="Proteomes" id="UP001362999">
    <property type="component" value="Unassembled WGS sequence"/>
</dbReference>
<protein>
    <recommendedName>
        <fullName evidence="3">F-box domain-containing protein</fullName>
    </recommendedName>
</protein>
<proteinExistence type="predicted"/>
<name>A0AAW0CHB5_9AGAR</name>
<organism evidence="1 2">
    <name type="scientific">Favolaschia claudopus</name>
    <dbReference type="NCBI Taxonomy" id="2862362"/>
    <lineage>
        <taxon>Eukaryota</taxon>
        <taxon>Fungi</taxon>
        <taxon>Dikarya</taxon>
        <taxon>Basidiomycota</taxon>
        <taxon>Agaricomycotina</taxon>
        <taxon>Agaricomycetes</taxon>
        <taxon>Agaricomycetidae</taxon>
        <taxon>Agaricales</taxon>
        <taxon>Marasmiineae</taxon>
        <taxon>Mycenaceae</taxon>
        <taxon>Favolaschia</taxon>
    </lineage>
</organism>